<evidence type="ECO:0000313" key="2">
    <source>
        <dbReference type="Proteomes" id="UP000646946"/>
    </source>
</evidence>
<comment type="caution">
    <text evidence="1">The sequence shown here is derived from an EMBL/GenBank/DDBJ whole genome shotgun (WGS) entry which is preliminary data.</text>
</comment>
<organism evidence="1 2">
    <name type="scientific">Candidatus Naiadarchaeum limnaeum</name>
    <dbReference type="NCBI Taxonomy" id="2756139"/>
    <lineage>
        <taxon>Archaea</taxon>
        <taxon>Candidatus Undinarchaeota</taxon>
        <taxon>Candidatus Undinarchaeia</taxon>
        <taxon>Candidatus Naiadarchaeales</taxon>
        <taxon>Candidatus Naiadarchaeaceae</taxon>
        <taxon>Candidatus Naiadarchaeum</taxon>
    </lineage>
</organism>
<sequence length="95" mass="11369">MRVVILIQMDTIRQLRKLPRSMPEKIMEILKKGIKIRFHYQHLIAKEEVVNLLEILRKNVEEANAILKKVSYPELGIRYIERSGRIVIFFKVLLR</sequence>
<dbReference type="AlphaFoldDB" id="A0A832V1P7"/>
<dbReference type="Proteomes" id="UP000646946">
    <property type="component" value="Unassembled WGS sequence"/>
</dbReference>
<accession>A0A832V1P7</accession>
<protein>
    <submittedName>
        <fullName evidence="1">Uncharacterized protein</fullName>
    </submittedName>
</protein>
<proteinExistence type="predicted"/>
<gene>
    <name evidence="1" type="ORF">H1016_02895</name>
</gene>
<dbReference type="EMBL" id="DVAB01000024">
    <property type="protein sequence ID" value="HIK00461.1"/>
    <property type="molecule type" value="Genomic_DNA"/>
</dbReference>
<evidence type="ECO:0000313" key="1">
    <source>
        <dbReference type="EMBL" id="HIK00461.1"/>
    </source>
</evidence>
<name>A0A832V1P7_9ARCH</name>
<keyword evidence="2" id="KW-1185">Reference proteome</keyword>
<reference evidence="1 2" key="1">
    <citation type="journal article" name="Nat. Commun.">
        <title>Undinarchaeota illuminate DPANN phylogeny and the impact of gene transfer on archaeal evolution.</title>
        <authorList>
            <person name="Dombrowski N."/>
            <person name="Williams T.A."/>
            <person name="Sun J."/>
            <person name="Woodcroft B.J."/>
            <person name="Lee J.H."/>
            <person name="Minh B.Q."/>
            <person name="Rinke C."/>
            <person name="Spang A."/>
        </authorList>
    </citation>
    <scope>NUCLEOTIDE SEQUENCE [LARGE SCALE GENOMIC DNA]</scope>
    <source>
        <strain evidence="1">MAG_bin1129</strain>
    </source>
</reference>